<dbReference type="InterPro" id="IPR001881">
    <property type="entry name" value="EGF-like_Ca-bd_dom"/>
</dbReference>
<dbReference type="InterPro" id="IPR000152">
    <property type="entry name" value="EGF-type_Asp/Asn_hydroxyl_site"/>
</dbReference>
<dbReference type="SUPFAM" id="SSF57196">
    <property type="entry name" value="EGF/Laminin"/>
    <property type="match status" value="1"/>
</dbReference>
<keyword evidence="2" id="KW-1015">Disulfide bond</keyword>
<evidence type="ECO:0000256" key="2">
    <source>
        <dbReference type="ARBA" id="ARBA00023157"/>
    </source>
</evidence>
<dbReference type="PROSITE" id="PS01187">
    <property type="entry name" value="EGF_CA"/>
    <property type="match status" value="1"/>
</dbReference>
<comment type="caution">
    <text evidence="4">The sequence shown here is derived from an EMBL/GenBank/DDBJ whole genome shotgun (WGS) entry which is preliminary data.</text>
</comment>
<dbReference type="SMART" id="SM00179">
    <property type="entry name" value="EGF_CA"/>
    <property type="match status" value="1"/>
</dbReference>
<keyword evidence="1" id="KW-0245">EGF-like domain</keyword>
<keyword evidence="5" id="KW-1185">Reference proteome</keyword>
<organism evidence="4 5">
    <name type="scientific">Xylocopa violacea</name>
    <name type="common">Violet carpenter bee</name>
    <name type="synonym">Apis violacea</name>
    <dbReference type="NCBI Taxonomy" id="135666"/>
    <lineage>
        <taxon>Eukaryota</taxon>
        <taxon>Metazoa</taxon>
        <taxon>Ecdysozoa</taxon>
        <taxon>Arthropoda</taxon>
        <taxon>Hexapoda</taxon>
        <taxon>Insecta</taxon>
        <taxon>Pterygota</taxon>
        <taxon>Neoptera</taxon>
        <taxon>Endopterygota</taxon>
        <taxon>Hymenoptera</taxon>
        <taxon>Apocrita</taxon>
        <taxon>Aculeata</taxon>
        <taxon>Apoidea</taxon>
        <taxon>Anthophila</taxon>
        <taxon>Apidae</taxon>
        <taxon>Xylocopa</taxon>
        <taxon>Xylocopa</taxon>
    </lineage>
</organism>
<dbReference type="InterPro" id="IPR018097">
    <property type="entry name" value="EGF_Ca-bd_CS"/>
</dbReference>
<dbReference type="Gene3D" id="2.10.25.10">
    <property type="entry name" value="Laminin"/>
    <property type="match status" value="1"/>
</dbReference>
<reference evidence="4 5" key="1">
    <citation type="submission" date="2024-08" db="EMBL/GenBank/DDBJ databases">
        <authorList>
            <person name="Will J Nash"/>
            <person name="Angela Man"/>
            <person name="Seanna McTaggart"/>
            <person name="Kendall Baker"/>
            <person name="Tom Barker"/>
            <person name="Leah Catchpole"/>
            <person name="Alex Durrant"/>
            <person name="Karim Gharbi"/>
            <person name="Naomi Irish"/>
            <person name="Gemy Kaithakottil"/>
            <person name="Debby Ku"/>
            <person name="Aaliyah Providence"/>
            <person name="Felix Shaw"/>
            <person name="David Swarbreck"/>
            <person name="Chris Watkins"/>
            <person name="Ann M. McCartney"/>
            <person name="Giulio Formenti"/>
            <person name="Alice Mouton"/>
            <person name="Noel Vella"/>
            <person name="Bjorn M von Reumont"/>
            <person name="Adriana Vella"/>
            <person name="Wilfried Haerty"/>
        </authorList>
    </citation>
    <scope>NUCLEOTIDE SEQUENCE [LARGE SCALE GENOMIC DNA]</scope>
</reference>
<name>A0ABP1P254_XYLVO</name>
<evidence type="ECO:0000259" key="3">
    <source>
        <dbReference type="SMART" id="SM00179"/>
    </source>
</evidence>
<gene>
    <name evidence="4" type="ORF">XYLVIOL_LOCUS7235</name>
</gene>
<dbReference type="Pfam" id="PF07645">
    <property type="entry name" value="EGF_CA"/>
    <property type="match status" value="1"/>
</dbReference>
<accession>A0ABP1P254</accession>
<dbReference type="InterPro" id="IPR049883">
    <property type="entry name" value="NOTCH1_EGF-like"/>
</dbReference>
<evidence type="ECO:0000313" key="5">
    <source>
        <dbReference type="Proteomes" id="UP001642520"/>
    </source>
</evidence>
<evidence type="ECO:0000256" key="1">
    <source>
        <dbReference type="ARBA" id="ARBA00022536"/>
    </source>
</evidence>
<protein>
    <recommendedName>
        <fullName evidence="3">EGF-like calcium-binding domain-containing protein</fullName>
    </recommendedName>
</protein>
<proteinExistence type="predicted"/>
<dbReference type="PROSITE" id="PS00010">
    <property type="entry name" value="ASX_HYDROXYL"/>
    <property type="match status" value="1"/>
</dbReference>
<sequence>MASVYAGERMKTISYEFVRFCVFSAFSACYLGGRITLPIRISRAESIEDGTERAPEAVPMTEQVMDANVKITDTPDLEKSIEERDASWDKNKIVRDVAYYIRAHKFQDFDRRYRKRIEDSPSRLYEEFPKPPLRSLHWEVRRHCDASFADCLKYLEGIIERTALRREDDTVTIAREQKWSLPKDAKQILAAEKDCRAAERRDSLTVVPFQGPIERFQWRTTVSYYMCWYTMLGVPELSIFGESCDNHADCRFESGNGNGDPRADDARPYACALYSFCPDHCCPIKQIREMEDCYQSALNPCYAENPPAHRGCELNREENQDFSGLLANRINVSCECRDPGYEWSARFGICVDANECTRGEHDCSTNDRETCLNLPGGYECVCNFGYLYDTTRRECVFSAEIDEMLAGSDEESNATETKNLVDAIVRTIARSFADRFAIDRAVLCATIAFAFVPS</sequence>
<dbReference type="Proteomes" id="UP001642520">
    <property type="component" value="Unassembled WGS sequence"/>
</dbReference>
<evidence type="ECO:0000313" key="4">
    <source>
        <dbReference type="EMBL" id="CAL7945480.1"/>
    </source>
</evidence>
<dbReference type="CDD" id="cd00054">
    <property type="entry name" value="EGF_CA"/>
    <property type="match status" value="1"/>
</dbReference>
<feature type="domain" description="EGF-like calcium-binding" evidence="3">
    <location>
        <begin position="352"/>
        <end position="396"/>
    </location>
</feature>
<dbReference type="EMBL" id="CAXAJV020001293">
    <property type="protein sequence ID" value="CAL7945480.1"/>
    <property type="molecule type" value="Genomic_DNA"/>
</dbReference>